<dbReference type="PANTHER" id="PTHR23426">
    <property type="entry name" value="FERREDOXIN/ADRENODOXIN"/>
    <property type="match status" value="1"/>
</dbReference>
<evidence type="ECO:0000256" key="6">
    <source>
        <dbReference type="ARBA" id="ARBA00034078"/>
    </source>
</evidence>
<evidence type="ECO:0000259" key="7">
    <source>
        <dbReference type="PROSITE" id="PS51085"/>
    </source>
</evidence>
<dbReference type="SUPFAM" id="SSF54292">
    <property type="entry name" value="2Fe-2S ferredoxin-like"/>
    <property type="match status" value="1"/>
</dbReference>
<accession>A0A3A1YYL8</accession>
<evidence type="ECO:0000256" key="3">
    <source>
        <dbReference type="ARBA" id="ARBA00022723"/>
    </source>
</evidence>
<reference evidence="8 9" key="1">
    <citation type="submission" date="2017-08" db="EMBL/GenBank/DDBJ databases">
        <title>Pusillimonas indicus sp. nov., a member of the family Alcaligenaceae isolated from surface seawater.</title>
        <authorList>
            <person name="Li J."/>
        </authorList>
    </citation>
    <scope>NUCLEOTIDE SEQUENCE [LARGE SCALE GENOMIC DNA]</scope>
    <source>
        <strain evidence="8 9">L52-1-41</strain>
    </source>
</reference>
<proteinExistence type="inferred from homology"/>
<keyword evidence="3" id="KW-0479">Metal-binding</keyword>
<dbReference type="InterPro" id="IPR001055">
    <property type="entry name" value="Adrenodoxin-like"/>
</dbReference>
<dbReference type="Proteomes" id="UP000266206">
    <property type="component" value="Unassembled WGS sequence"/>
</dbReference>
<dbReference type="InterPro" id="IPR018298">
    <property type="entry name" value="Adrenodoxin_Fe-S_BS"/>
</dbReference>
<evidence type="ECO:0000313" key="9">
    <source>
        <dbReference type="Proteomes" id="UP000266206"/>
    </source>
</evidence>
<dbReference type="GO" id="GO:0046872">
    <property type="term" value="F:metal ion binding"/>
    <property type="evidence" value="ECO:0007669"/>
    <property type="project" value="UniProtKB-KW"/>
</dbReference>
<dbReference type="GO" id="GO:0009055">
    <property type="term" value="F:electron transfer activity"/>
    <property type="evidence" value="ECO:0007669"/>
    <property type="project" value="TreeGrafter"/>
</dbReference>
<feature type="domain" description="2Fe-2S ferredoxin-type" evidence="7">
    <location>
        <begin position="2"/>
        <end position="106"/>
    </location>
</feature>
<dbReference type="InterPro" id="IPR036010">
    <property type="entry name" value="2Fe-2S_ferredoxin-like_sf"/>
</dbReference>
<dbReference type="CDD" id="cd00207">
    <property type="entry name" value="fer2"/>
    <property type="match status" value="1"/>
</dbReference>
<dbReference type="Pfam" id="PF00111">
    <property type="entry name" value="Fer2"/>
    <property type="match status" value="1"/>
</dbReference>
<dbReference type="PROSITE" id="PS00814">
    <property type="entry name" value="ADX"/>
    <property type="match status" value="1"/>
</dbReference>
<keyword evidence="2" id="KW-0001">2Fe-2S</keyword>
<dbReference type="PANTHER" id="PTHR23426:SF65">
    <property type="entry name" value="FERREDOXIN-2, MITOCHONDRIAL"/>
    <property type="match status" value="1"/>
</dbReference>
<dbReference type="RefSeq" id="WP_114420367.1">
    <property type="nucleotide sequence ID" value="NZ_NQYH01000001.1"/>
</dbReference>
<comment type="caution">
    <text evidence="8">The sequence shown here is derived from an EMBL/GenBank/DDBJ whole genome shotgun (WGS) entry which is preliminary data.</text>
</comment>
<name>A0A3A1YYL8_9BURK</name>
<evidence type="ECO:0000256" key="2">
    <source>
        <dbReference type="ARBA" id="ARBA00022714"/>
    </source>
</evidence>
<dbReference type="GO" id="GO:0140647">
    <property type="term" value="P:P450-containing electron transport chain"/>
    <property type="evidence" value="ECO:0007669"/>
    <property type="project" value="InterPro"/>
</dbReference>
<evidence type="ECO:0000256" key="1">
    <source>
        <dbReference type="ARBA" id="ARBA00010914"/>
    </source>
</evidence>
<evidence type="ECO:0000256" key="5">
    <source>
        <dbReference type="ARBA" id="ARBA00023014"/>
    </source>
</evidence>
<dbReference type="GO" id="GO:0005829">
    <property type="term" value="C:cytosol"/>
    <property type="evidence" value="ECO:0007669"/>
    <property type="project" value="TreeGrafter"/>
</dbReference>
<dbReference type="Gene3D" id="3.10.20.30">
    <property type="match status" value="1"/>
</dbReference>
<organism evidence="8 9">
    <name type="scientific">Neopusillimonas maritima</name>
    <dbReference type="NCBI Taxonomy" id="2026239"/>
    <lineage>
        <taxon>Bacteria</taxon>
        <taxon>Pseudomonadati</taxon>
        <taxon>Pseudomonadota</taxon>
        <taxon>Betaproteobacteria</taxon>
        <taxon>Burkholderiales</taxon>
        <taxon>Alcaligenaceae</taxon>
        <taxon>Neopusillimonas</taxon>
    </lineage>
</organism>
<dbReference type="OrthoDB" id="9799640at2"/>
<dbReference type="PRINTS" id="PR00355">
    <property type="entry name" value="ADRENODOXIN"/>
</dbReference>
<comment type="cofactor">
    <cofactor evidence="6">
        <name>[2Fe-2S] cluster</name>
        <dbReference type="ChEBI" id="CHEBI:190135"/>
    </cofactor>
</comment>
<sequence length="107" mass="11338">MAVVKYISAEGTVTELDVSPGVNLMQAAVNGGVDGIIGECGGSAMCATCHVYVDEKDVGKFDPKSAPEEEMLECTTSPVQETSRLSCQLFVTDDGDEITVYLPESQQ</sequence>
<dbReference type="InterPro" id="IPR012675">
    <property type="entry name" value="Beta-grasp_dom_sf"/>
</dbReference>
<keyword evidence="4" id="KW-0408">Iron</keyword>
<comment type="similarity">
    <text evidence="1">Belongs to the adrenodoxin/putidaredoxin family.</text>
</comment>
<evidence type="ECO:0000313" key="8">
    <source>
        <dbReference type="EMBL" id="RIY42409.1"/>
    </source>
</evidence>
<dbReference type="GO" id="GO:0051537">
    <property type="term" value="F:2 iron, 2 sulfur cluster binding"/>
    <property type="evidence" value="ECO:0007669"/>
    <property type="project" value="UniProtKB-KW"/>
</dbReference>
<dbReference type="InterPro" id="IPR001041">
    <property type="entry name" value="2Fe-2S_ferredoxin-type"/>
</dbReference>
<keyword evidence="5" id="KW-0411">Iron-sulfur</keyword>
<gene>
    <name evidence="8" type="ORF">CJP73_02970</name>
</gene>
<dbReference type="EMBL" id="NQYH01000001">
    <property type="protein sequence ID" value="RIY42409.1"/>
    <property type="molecule type" value="Genomic_DNA"/>
</dbReference>
<protein>
    <submittedName>
        <fullName evidence="8">Ferredoxin</fullName>
    </submittedName>
</protein>
<evidence type="ECO:0000256" key="4">
    <source>
        <dbReference type="ARBA" id="ARBA00023004"/>
    </source>
</evidence>
<dbReference type="PROSITE" id="PS51085">
    <property type="entry name" value="2FE2S_FER_2"/>
    <property type="match status" value="1"/>
</dbReference>
<dbReference type="AlphaFoldDB" id="A0A3A1YYL8"/>